<reference evidence="1" key="1">
    <citation type="journal article" date="2023" name="Science">
        <title>Genome structures resolve the early diversification of teleost fishes.</title>
        <authorList>
            <person name="Parey E."/>
            <person name="Louis A."/>
            <person name="Montfort J."/>
            <person name="Bouchez O."/>
            <person name="Roques C."/>
            <person name="Iampietro C."/>
            <person name="Lluch J."/>
            <person name="Castinel A."/>
            <person name="Donnadieu C."/>
            <person name="Desvignes T."/>
            <person name="Floi Bucao C."/>
            <person name="Jouanno E."/>
            <person name="Wen M."/>
            <person name="Mejri S."/>
            <person name="Dirks R."/>
            <person name="Jansen H."/>
            <person name="Henkel C."/>
            <person name="Chen W.J."/>
            <person name="Zahm M."/>
            <person name="Cabau C."/>
            <person name="Klopp C."/>
            <person name="Thompson A.W."/>
            <person name="Robinson-Rechavi M."/>
            <person name="Braasch I."/>
            <person name="Lecointre G."/>
            <person name="Bobe J."/>
            <person name="Postlethwait J.H."/>
            <person name="Berthelot C."/>
            <person name="Roest Crollius H."/>
            <person name="Guiguen Y."/>
        </authorList>
    </citation>
    <scope>NUCLEOTIDE SEQUENCE</scope>
    <source>
        <strain evidence="1">WJC10195</strain>
    </source>
</reference>
<organism evidence="1 2">
    <name type="scientific">Synaphobranchus kaupii</name>
    <name type="common">Kaup's arrowtooth eel</name>
    <dbReference type="NCBI Taxonomy" id="118154"/>
    <lineage>
        <taxon>Eukaryota</taxon>
        <taxon>Metazoa</taxon>
        <taxon>Chordata</taxon>
        <taxon>Craniata</taxon>
        <taxon>Vertebrata</taxon>
        <taxon>Euteleostomi</taxon>
        <taxon>Actinopterygii</taxon>
        <taxon>Neopterygii</taxon>
        <taxon>Teleostei</taxon>
        <taxon>Anguilliformes</taxon>
        <taxon>Synaphobranchidae</taxon>
        <taxon>Synaphobranchus</taxon>
    </lineage>
</organism>
<dbReference type="AlphaFoldDB" id="A0A9Q1J788"/>
<dbReference type="Proteomes" id="UP001152622">
    <property type="component" value="Chromosome 3"/>
</dbReference>
<name>A0A9Q1J788_SYNKA</name>
<gene>
    <name evidence="1" type="ORF">SKAU_G00098860</name>
</gene>
<sequence>MEAAAVGEHSCSALHPYSANTTISFNNSKAQELQRKDTSRYVCPWVKFGHGRLPVRNTERTSSTSIPDVIHKLPNRSFASAESVMLEIPTRDLRHNSGGVLVLWPSCLQVIGSAAARWLF</sequence>
<comment type="caution">
    <text evidence="1">The sequence shown here is derived from an EMBL/GenBank/DDBJ whole genome shotgun (WGS) entry which is preliminary data.</text>
</comment>
<evidence type="ECO:0000313" key="2">
    <source>
        <dbReference type="Proteomes" id="UP001152622"/>
    </source>
</evidence>
<keyword evidence="2" id="KW-1185">Reference proteome</keyword>
<evidence type="ECO:0000313" key="1">
    <source>
        <dbReference type="EMBL" id="KAJ8369858.1"/>
    </source>
</evidence>
<dbReference type="EMBL" id="JAINUF010000003">
    <property type="protein sequence ID" value="KAJ8369858.1"/>
    <property type="molecule type" value="Genomic_DNA"/>
</dbReference>
<proteinExistence type="predicted"/>
<protein>
    <submittedName>
        <fullName evidence="1">Uncharacterized protein</fullName>
    </submittedName>
</protein>
<accession>A0A9Q1J788</accession>